<feature type="non-terminal residue" evidence="1">
    <location>
        <position position="1"/>
    </location>
</feature>
<dbReference type="AlphaFoldDB" id="A0ABD0K882"/>
<evidence type="ECO:0000313" key="1">
    <source>
        <dbReference type="EMBL" id="KAK7483283.1"/>
    </source>
</evidence>
<name>A0ABD0K882_9CAEN</name>
<dbReference type="Proteomes" id="UP001519460">
    <property type="component" value="Unassembled WGS sequence"/>
</dbReference>
<accession>A0ABD0K882</accession>
<sequence>KLRPVQSAILVVLAGSWEAVNTFGTATINLESRAHYCPARTETYKWTVICSKGRRLSDLVILLFTSFVGIRDRVLALVVICTSRNTAGRKRLVLVRNTSPVDTSID</sequence>
<protein>
    <submittedName>
        <fullName evidence="1">Uncharacterized protein</fullName>
    </submittedName>
</protein>
<comment type="caution">
    <text evidence="1">The sequence shown here is derived from an EMBL/GenBank/DDBJ whole genome shotgun (WGS) entry which is preliminary data.</text>
</comment>
<keyword evidence="2" id="KW-1185">Reference proteome</keyword>
<proteinExistence type="predicted"/>
<gene>
    <name evidence="1" type="ORF">BaRGS_00025450</name>
</gene>
<evidence type="ECO:0000313" key="2">
    <source>
        <dbReference type="Proteomes" id="UP001519460"/>
    </source>
</evidence>
<dbReference type="EMBL" id="JACVVK020000229">
    <property type="protein sequence ID" value="KAK7483283.1"/>
    <property type="molecule type" value="Genomic_DNA"/>
</dbReference>
<organism evidence="1 2">
    <name type="scientific">Batillaria attramentaria</name>
    <dbReference type="NCBI Taxonomy" id="370345"/>
    <lineage>
        <taxon>Eukaryota</taxon>
        <taxon>Metazoa</taxon>
        <taxon>Spiralia</taxon>
        <taxon>Lophotrochozoa</taxon>
        <taxon>Mollusca</taxon>
        <taxon>Gastropoda</taxon>
        <taxon>Caenogastropoda</taxon>
        <taxon>Sorbeoconcha</taxon>
        <taxon>Cerithioidea</taxon>
        <taxon>Batillariidae</taxon>
        <taxon>Batillaria</taxon>
    </lineage>
</organism>
<reference evidence="1 2" key="1">
    <citation type="journal article" date="2023" name="Sci. Data">
        <title>Genome assembly of the Korean intertidal mud-creeper Batillaria attramentaria.</title>
        <authorList>
            <person name="Patra A.K."/>
            <person name="Ho P.T."/>
            <person name="Jun S."/>
            <person name="Lee S.J."/>
            <person name="Kim Y."/>
            <person name="Won Y.J."/>
        </authorList>
    </citation>
    <scope>NUCLEOTIDE SEQUENCE [LARGE SCALE GENOMIC DNA]</scope>
    <source>
        <strain evidence="1">Wonlab-2016</strain>
    </source>
</reference>